<organism evidence="1 2">
    <name type="scientific">Lentzea rhizosphaerae</name>
    <dbReference type="NCBI Taxonomy" id="2041025"/>
    <lineage>
        <taxon>Bacteria</taxon>
        <taxon>Bacillati</taxon>
        <taxon>Actinomycetota</taxon>
        <taxon>Actinomycetes</taxon>
        <taxon>Pseudonocardiales</taxon>
        <taxon>Pseudonocardiaceae</taxon>
        <taxon>Lentzea</taxon>
    </lineage>
</organism>
<proteinExistence type="predicted"/>
<dbReference type="RefSeq" id="WP_382376425.1">
    <property type="nucleotide sequence ID" value="NZ_JBHRZI010000021.1"/>
</dbReference>
<comment type="caution">
    <text evidence="1">The sequence shown here is derived from an EMBL/GenBank/DDBJ whole genome shotgun (WGS) entry which is preliminary data.</text>
</comment>
<dbReference type="Gene3D" id="3.40.50.1820">
    <property type="entry name" value="alpha/beta hydrolase"/>
    <property type="match status" value="1"/>
</dbReference>
<dbReference type="EMBL" id="JBHRZI010000021">
    <property type="protein sequence ID" value="MFC3894875.1"/>
    <property type="molecule type" value="Genomic_DNA"/>
</dbReference>
<evidence type="ECO:0000313" key="2">
    <source>
        <dbReference type="Proteomes" id="UP001595690"/>
    </source>
</evidence>
<gene>
    <name evidence="1" type="ORF">ACFOWZ_25625</name>
</gene>
<protein>
    <submittedName>
        <fullName evidence="1">Uncharacterized protein</fullName>
    </submittedName>
</protein>
<dbReference type="Proteomes" id="UP001595690">
    <property type="component" value="Unassembled WGS sequence"/>
</dbReference>
<name>A0ABV8BYN4_9PSEU</name>
<accession>A0ABV8BYN4</accession>
<dbReference type="InterPro" id="IPR029058">
    <property type="entry name" value="AB_hydrolase_fold"/>
</dbReference>
<evidence type="ECO:0000313" key="1">
    <source>
        <dbReference type="EMBL" id="MFC3894875.1"/>
    </source>
</evidence>
<sequence length="105" mass="11142">MQLLLAAALAASPLVSPQLSGPFPVGTFDAHLVDSARPDPFQPEKNRELMVTVSYPAQHRGQPAPWLSPGLAAAVDPIISSPAYLGIPAGTLFDRPRHPGIRLVE</sequence>
<keyword evidence="2" id="KW-1185">Reference proteome</keyword>
<reference evidence="2" key="1">
    <citation type="journal article" date="2019" name="Int. J. Syst. Evol. Microbiol.">
        <title>The Global Catalogue of Microorganisms (GCM) 10K type strain sequencing project: providing services to taxonomists for standard genome sequencing and annotation.</title>
        <authorList>
            <consortium name="The Broad Institute Genomics Platform"/>
            <consortium name="The Broad Institute Genome Sequencing Center for Infectious Disease"/>
            <person name="Wu L."/>
            <person name="Ma J."/>
        </authorList>
    </citation>
    <scope>NUCLEOTIDE SEQUENCE [LARGE SCALE GENOMIC DNA]</scope>
    <source>
        <strain evidence="2">CGMCC 4.7405</strain>
    </source>
</reference>